<protein>
    <submittedName>
        <fullName evidence="2">Uncharacterized protein</fullName>
    </submittedName>
</protein>
<dbReference type="EMBL" id="JAEANY010000001">
    <property type="protein sequence ID" value="MBH5321172.1"/>
    <property type="molecule type" value="Genomic_DNA"/>
</dbReference>
<dbReference type="RefSeq" id="WP_234034978.1">
    <property type="nucleotide sequence ID" value="NZ_CAWPTA010000006.1"/>
</dbReference>
<sequence>MREFLASLVLMAAGTFALPPASATAQDDAEYERACPWEQREEPACVEARAAQSATAYGLAPISDIEGEEYRIYLIDAWDQERHVIVFARPAGQTPELTVRFAVDPQFTLTQPISGEVWNRVERESALITCSVGPPPPRNDDRIVVCADGILAVVETRSSDGNIRRAAGHSCDRALGRPGVLAYNYAERLHLLAANTLIRCADLSREEFSAPWSLLDQCSLLEGDTVAASHALNLFARFELGGNDYALPERILARGAILTDHDGAIVEGRAAITAYWKTNFESVRPYRASGLNPETVQIRANIDLAESDGREGPDMWIDEAIIIFGRENYRPLVVTRIELGEPIELTEPDEDN</sequence>
<evidence type="ECO:0000313" key="3">
    <source>
        <dbReference type="Proteomes" id="UP000602442"/>
    </source>
</evidence>
<feature type="signal peptide" evidence="1">
    <location>
        <begin position="1"/>
        <end position="25"/>
    </location>
</feature>
<gene>
    <name evidence="2" type="ORF">I5L03_01075</name>
</gene>
<comment type="caution">
    <text evidence="2">The sequence shown here is derived from an EMBL/GenBank/DDBJ whole genome shotgun (WGS) entry which is preliminary data.</text>
</comment>
<accession>A0ABS0MZN7</accession>
<keyword evidence="3" id="KW-1185">Reference proteome</keyword>
<evidence type="ECO:0000256" key="1">
    <source>
        <dbReference type="SAM" id="SignalP"/>
    </source>
</evidence>
<dbReference type="Proteomes" id="UP000602442">
    <property type="component" value="Unassembled WGS sequence"/>
</dbReference>
<keyword evidence="1" id="KW-0732">Signal</keyword>
<organism evidence="2 3">
    <name type="scientific">Aurantiacibacter sediminis</name>
    <dbReference type="NCBI Taxonomy" id="2793064"/>
    <lineage>
        <taxon>Bacteria</taxon>
        <taxon>Pseudomonadati</taxon>
        <taxon>Pseudomonadota</taxon>
        <taxon>Alphaproteobacteria</taxon>
        <taxon>Sphingomonadales</taxon>
        <taxon>Erythrobacteraceae</taxon>
        <taxon>Aurantiacibacter</taxon>
    </lineage>
</organism>
<name>A0ABS0MZN7_9SPHN</name>
<reference evidence="2 3" key="1">
    <citation type="submission" date="2020-11" db="EMBL/GenBank/DDBJ databases">
        <title>Erythrobacter sediminis sp. nov., a marine bacterium from a tidal flat of Garorim Bay.</title>
        <authorList>
            <person name="Kim D."/>
            <person name="Yoo Y."/>
            <person name="Kim J.-J."/>
        </authorList>
    </citation>
    <scope>NUCLEOTIDE SEQUENCE [LARGE SCALE GENOMIC DNA]</scope>
    <source>
        <strain evidence="2 3">JGD-13</strain>
    </source>
</reference>
<evidence type="ECO:0000313" key="2">
    <source>
        <dbReference type="EMBL" id="MBH5321172.1"/>
    </source>
</evidence>
<proteinExistence type="predicted"/>
<feature type="chain" id="PRO_5045756043" evidence="1">
    <location>
        <begin position="26"/>
        <end position="352"/>
    </location>
</feature>